<dbReference type="Proteomes" id="UP000825134">
    <property type="component" value="Chromosome"/>
</dbReference>
<dbReference type="InterPro" id="IPR036458">
    <property type="entry name" value="Na:dicarbo_symporter_sf"/>
</dbReference>
<keyword evidence="3" id="KW-0813">Transport</keyword>
<feature type="transmembrane region" description="Helical" evidence="7">
    <location>
        <begin position="220"/>
        <end position="241"/>
    </location>
</feature>
<gene>
    <name evidence="8" type="ORF">INQ84_03845</name>
</gene>
<feature type="transmembrane region" description="Helical" evidence="7">
    <location>
        <begin position="146"/>
        <end position="163"/>
    </location>
</feature>
<dbReference type="PRINTS" id="PR00173">
    <property type="entry name" value="EDTRNSPORT"/>
</dbReference>
<keyword evidence="6 7" id="KW-0472">Membrane</keyword>
<name>A0AAQ0J661_9CHLA</name>
<comment type="subcellular location">
    <subcellularLocation>
        <location evidence="1">Membrane</location>
        <topology evidence="1">Multi-pass membrane protein</topology>
    </subcellularLocation>
</comment>
<feature type="transmembrane region" description="Helical" evidence="7">
    <location>
        <begin position="330"/>
        <end position="353"/>
    </location>
</feature>
<feature type="transmembrane region" description="Helical" evidence="7">
    <location>
        <begin position="175"/>
        <end position="200"/>
    </location>
</feature>
<organism evidence="8 9">
    <name type="scientific">Chlamydia suis</name>
    <dbReference type="NCBI Taxonomy" id="83559"/>
    <lineage>
        <taxon>Bacteria</taxon>
        <taxon>Pseudomonadati</taxon>
        <taxon>Chlamydiota</taxon>
        <taxon>Chlamydiia</taxon>
        <taxon>Chlamydiales</taxon>
        <taxon>Chlamydiaceae</taxon>
        <taxon>Chlamydia/Chlamydophila group</taxon>
        <taxon>Chlamydia</taxon>
    </lineage>
</organism>
<proteinExistence type="inferred from homology"/>
<evidence type="ECO:0000256" key="4">
    <source>
        <dbReference type="ARBA" id="ARBA00022692"/>
    </source>
</evidence>
<dbReference type="RefSeq" id="WP_080125132.1">
    <property type="nucleotide sequence ID" value="NZ_CP063064.1"/>
</dbReference>
<feature type="transmembrane region" description="Helical" evidence="7">
    <location>
        <begin position="85"/>
        <end position="105"/>
    </location>
</feature>
<evidence type="ECO:0000256" key="6">
    <source>
        <dbReference type="ARBA" id="ARBA00023136"/>
    </source>
</evidence>
<protein>
    <submittedName>
        <fullName evidence="8">Dicarboxylate/amino acid:cation symporter</fullName>
    </submittedName>
</protein>
<feature type="transmembrane region" description="Helical" evidence="7">
    <location>
        <begin position="292"/>
        <end position="318"/>
    </location>
</feature>
<dbReference type="AlphaFoldDB" id="A0AAQ0J661"/>
<dbReference type="PANTHER" id="PTHR42865:SF5">
    <property type="entry name" value="L-CYSTINE TRANSPORTER TCYP"/>
    <property type="match status" value="1"/>
</dbReference>
<dbReference type="GO" id="GO:0015293">
    <property type="term" value="F:symporter activity"/>
    <property type="evidence" value="ECO:0007669"/>
    <property type="project" value="InterPro"/>
</dbReference>
<dbReference type="InterPro" id="IPR001991">
    <property type="entry name" value="Na-dicarboxylate_symporter"/>
</dbReference>
<feature type="transmembrane region" description="Helical" evidence="7">
    <location>
        <begin position="365"/>
        <end position="388"/>
    </location>
</feature>
<accession>A0AAQ0J661</accession>
<evidence type="ECO:0000256" key="1">
    <source>
        <dbReference type="ARBA" id="ARBA00004141"/>
    </source>
</evidence>
<evidence type="ECO:0000256" key="7">
    <source>
        <dbReference type="SAM" id="Phobius"/>
    </source>
</evidence>
<dbReference type="Pfam" id="PF00375">
    <property type="entry name" value="SDF"/>
    <property type="match status" value="1"/>
</dbReference>
<reference evidence="8" key="1">
    <citation type="journal article" date="2021" name="Front. Microbiol.">
        <title>Generation of Tetracycline and Rifamycin Resistant Chlamydia Suis Recombinants.</title>
        <authorList>
            <person name="Marti H."/>
            <person name="Bommana S."/>
            <person name="Read T.D."/>
            <person name="Pesch T."/>
            <person name="Prahauser B."/>
            <person name="Dean D."/>
            <person name="Borel N."/>
        </authorList>
    </citation>
    <scope>NUCLEOTIDE SEQUENCE</scope>
    <source>
        <strain evidence="8">208.1</strain>
    </source>
</reference>
<sequence>MRSPTNFLFFSERSNVLLSLSILLGLILGYPHLPFISFGAEIISAVFLKLLKLLSLPLVFCAIGSTITSINNLRSMIAVVRASLYYTLLTTVISACIALALFVLVKPSARFTEIGISTEANATGYLAVLSKTIPGNVLEPFLESNVIAAAFLSSLLAIFSLSLPETERSFVRSAFNTLFSLLINIAKGVLKMLPLATFAFSLLFVREMRTGSLELSSFGGYLFCVVGANCLQGIVVLPLFLKTKGLSPVQTFKLMSRPLVTAFFSKSSAATLPLTMEVAEENLHIHPTISRFVFPLCSVINMNACAAFILTTVLFIGISNGITFSPLSLISWGFIATLAAVGNAGVPMGCYFLTSSLLSSMNIPLGLLGLILPAYALLDMLETLINVWSDCCVVSLINKKFSDFDIELPSYPHPNK</sequence>
<evidence type="ECO:0000256" key="2">
    <source>
        <dbReference type="ARBA" id="ARBA00006148"/>
    </source>
</evidence>
<keyword evidence="4 7" id="KW-0812">Transmembrane</keyword>
<dbReference type="PANTHER" id="PTHR42865">
    <property type="entry name" value="PROTON/GLUTAMATE-ASPARTATE SYMPORTER"/>
    <property type="match status" value="1"/>
</dbReference>
<evidence type="ECO:0000313" key="8">
    <source>
        <dbReference type="EMBL" id="QYC74215.1"/>
    </source>
</evidence>
<dbReference type="SUPFAM" id="SSF118215">
    <property type="entry name" value="Proton glutamate symport protein"/>
    <property type="match status" value="1"/>
</dbReference>
<evidence type="ECO:0000313" key="9">
    <source>
        <dbReference type="Proteomes" id="UP000825134"/>
    </source>
</evidence>
<dbReference type="GO" id="GO:0015184">
    <property type="term" value="F:L-cystine transmembrane transporter activity"/>
    <property type="evidence" value="ECO:0007669"/>
    <property type="project" value="TreeGrafter"/>
</dbReference>
<dbReference type="EMBL" id="CP063185">
    <property type="protein sequence ID" value="QYC74215.1"/>
    <property type="molecule type" value="Genomic_DNA"/>
</dbReference>
<keyword evidence="5 7" id="KW-1133">Transmembrane helix</keyword>
<feature type="transmembrane region" description="Helical" evidence="7">
    <location>
        <begin position="55"/>
        <end position="73"/>
    </location>
</feature>
<evidence type="ECO:0000256" key="3">
    <source>
        <dbReference type="ARBA" id="ARBA00022448"/>
    </source>
</evidence>
<evidence type="ECO:0000256" key="5">
    <source>
        <dbReference type="ARBA" id="ARBA00022989"/>
    </source>
</evidence>
<dbReference type="Gene3D" id="1.10.3860.10">
    <property type="entry name" value="Sodium:dicarboxylate symporter"/>
    <property type="match status" value="1"/>
</dbReference>
<comment type="similarity">
    <text evidence="2">Belongs to the dicarboxylate/amino acid:cation symporter (DAACS) (TC 2.A.23) family.</text>
</comment>
<dbReference type="GO" id="GO:0005886">
    <property type="term" value="C:plasma membrane"/>
    <property type="evidence" value="ECO:0007669"/>
    <property type="project" value="TreeGrafter"/>
</dbReference>